<feature type="transmembrane region" description="Helical" evidence="1">
    <location>
        <begin position="71"/>
        <end position="90"/>
    </location>
</feature>
<reference evidence="2 3" key="1">
    <citation type="submission" date="2018-12" db="EMBL/GenBank/DDBJ databases">
        <authorList>
            <consortium name="Pathogen Informatics"/>
        </authorList>
    </citation>
    <scope>NUCLEOTIDE SEQUENCE [LARGE SCALE GENOMIC DNA]</scope>
    <source>
        <strain evidence="2 3">NCTC129</strain>
    </source>
</reference>
<keyword evidence="1" id="KW-0472">Membrane</keyword>
<protein>
    <submittedName>
        <fullName evidence="2">Putative membrane protein</fullName>
    </submittedName>
</protein>
<dbReference type="EMBL" id="LR134140">
    <property type="protein sequence ID" value="VDZ98149.1"/>
    <property type="molecule type" value="Genomic_DNA"/>
</dbReference>
<proteinExistence type="predicted"/>
<dbReference type="AlphaFoldDB" id="A0A447N4E7"/>
<evidence type="ECO:0000313" key="3">
    <source>
        <dbReference type="Proteomes" id="UP000282086"/>
    </source>
</evidence>
<keyword evidence="1" id="KW-0812">Transmembrane</keyword>
<dbReference type="Proteomes" id="UP000282086">
    <property type="component" value="Chromosome"/>
</dbReference>
<organism evidence="2 3">
    <name type="scientific">Salmonella enterica I</name>
    <dbReference type="NCBI Taxonomy" id="59201"/>
    <lineage>
        <taxon>Bacteria</taxon>
        <taxon>Pseudomonadati</taxon>
        <taxon>Pseudomonadota</taxon>
        <taxon>Gammaproteobacteria</taxon>
        <taxon>Enterobacterales</taxon>
        <taxon>Enterobacteriaceae</taxon>
        <taxon>Salmonella</taxon>
    </lineage>
</organism>
<evidence type="ECO:0000256" key="1">
    <source>
        <dbReference type="SAM" id="Phobius"/>
    </source>
</evidence>
<sequence length="91" mass="10124">MPSFPLYTLHTSRCLCVGNGLLGPSMGLALTGRRTRRSNLLPADLLLSPVTALSMLPGTHSLAAFQQLKLFLVYISELLFLSVFIFQFIYY</sequence>
<evidence type="ECO:0000313" key="2">
    <source>
        <dbReference type="EMBL" id="VDZ98149.1"/>
    </source>
</evidence>
<name>A0A447N4E7_SALET</name>
<gene>
    <name evidence="2" type="primary">STY4871</name>
    <name evidence="2" type="ORF">NCTC129_04403</name>
</gene>
<keyword evidence="1" id="KW-1133">Transmembrane helix</keyword>
<accession>A0A447N4E7</accession>